<dbReference type="EMBL" id="JABSTV010001251">
    <property type="protein sequence ID" value="KAH7952269.1"/>
    <property type="molecule type" value="Genomic_DNA"/>
</dbReference>
<reference evidence="2" key="1">
    <citation type="journal article" date="2020" name="Cell">
        <title>Large-Scale Comparative Analyses of Tick Genomes Elucidate Their Genetic Diversity and Vector Capacities.</title>
        <authorList>
            <consortium name="Tick Genome and Microbiome Consortium (TIGMIC)"/>
            <person name="Jia N."/>
            <person name="Wang J."/>
            <person name="Shi W."/>
            <person name="Du L."/>
            <person name="Sun Y."/>
            <person name="Zhan W."/>
            <person name="Jiang J.F."/>
            <person name="Wang Q."/>
            <person name="Zhang B."/>
            <person name="Ji P."/>
            <person name="Bell-Sakyi L."/>
            <person name="Cui X.M."/>
            <person name="Yuan T.T."/>
            <person name="Jiang B.G."/>
            <person name="Yang W.F."/>
            <person name="Lam T.T."/>
            <person name="Chang Q.C."/>
            <person name="Ding S.J."/>
            <person name="Wang X.J."/>
            <person name="Zhu J.G."/>
            <person name="Ruan X.D."/>
            <person name="Zhao L."/>
            <person name="Wei J.T."/>
            <person name="Ye R.Z."/>
            <person name="Que T.C."/>
            <person name="Du C.H."/>
            <person name="Zhou Y.H."/>
            <person name="Cheng J.X."/>
            <person name="Dai P.F."/>
            <person name="Guo W.B."/>
            <person name="Han X.H."/>
            <person name="Huang E.J."/>
            <person name="Li L.F."/>
            <person name="Wei W."/>
            <person name="Gao Y.C."/>
            <person name="Liu J.Z."/>
            <person name="Shao H.Z."/>
            <person name="Wang X."/>
            <person name="Wang C.C."/>
            <person name="Yang T.C."/>
            <person name="Huo Q.B."/>
            <person name="Li W."/>
            <person name="Chen H.Y."/>
            <person name="Chen S.E."/>
            <person name="Zhou L.G."/>
            <person name="Ni X.B."/>
            <person name="Tian J.H."/>
            <person name="Sheng Y."/>
            <person name="Liu T."/>
            <person name="Pan Y.S."/>
            <person name="Xia L.Y."/>
            <person name="Li J."/>
            <person name="Zhao F."/>
            <person name="Cao W.C."/>
        </authorList>
    </citation>
    <scope>NUCLEOTIDE SEQUENCE</scope>
    <source>
        <strain evidence="2">Rsan-2018</strain>
    </source>
</reference>
<reference evidence="2" key="2">
    <citation type="submission" date="2021-09" db="EMBL/GenBank/DDBJ databases">
        <authorList>
            <person name="Jia N."/>
            <person name="Wang J."/>
            <person name="Shi W."/>
            <person name="Du L."/>
            <person name="Sun Y."/>
            <person name="Zhan W."/>
            <person name="Jiang J."/>
            <person name="Wang Q."/>
            <person name="Zhang B."/>
            <person name="Ji P."/>
            <person name="Sakyi L.B."/>
            <person name="Cui X."/>
            <person name="Yuan T."/>
            <person name="Jiang B."/>
            <person name="Yang W."/>
            <person name="Lam T.T.-Y."/>
            <person name="Chang Q."/>
            <person name="Ding S."/>
            <person name="Wang X."/>
            <person name="Zhu J."/>
            <person name="Ruan X."/>
            <person name="Zhao L."/>
            <person name="Wei J."/>
            <person name="Que T."/>
            <person name="Du C."/>
            <person name="Cheng J."/>
            <person name="Dai P."/>
            <person name="Han X."/>
            <person name="Huang E."/>
            <person name="Gao Y."/>
            <person name="Liu J."/>
            <person name="Shao H."/>
            <person name="Ye R."/>
            <person name="Li L."/>
            <person name="Wei W."/>
            <person name="Wang X."/>
            <person name="Wang C."/>
            <person name="Huo Q."/>
            <person name="Li W."/>
            <person name="Guo W."/>
            <person name="Chen H."/>
            <person name="Chen S."/>
            <person name="Zhou L."/>
            <person name="Zhou L."/>
            <person name="Ni X."/>
            <person name="Tian J."/>
            <person name="Zhou Y."/>
            <person name="Sheng Y."/>
            <person name="Liu T."/>
            <person name="Pan Y."/>
            <person name="Xia L."/>
            <person name="Li J."/>
            <person name="Zhao F."/>
            <person name="Cao W."/>
        </authorList>
    </citation>
    <scope>NUCLEOTIDE SEQUENCE</scope>
    <source>
        <strain evidence="2">Rsan-2018</strain>
        <tissue evidence="2">Larvae</tissue>
    </source>
</reference>
<evidence type="ECO:0000313" key="2">
    <source>
        <dbReference type="EMBL" id="KAH7952269.1"/>
    </source>
</evidence>
<dbReference type="VEuPathDB" id="VectorBase:RSAN_045578"/>
<keyword evidence="3" id="KW-1185">Reference proteome</keyword>
<name>A0A9D4SUV2_RHISA</name>
<protein>
    <submittedName>
        <fullName evidence="2">Uncharacterized protein</fullName>
    </submittedName>
</protein>
<feature type="region of interest" description="Disordered" evidence="1">
    <location>
        <begin position="297"/>
        <end position="319"/>
    </location>
</feature>
<dbReference type="Proteomes" id="UP000821837">
    <property type="component" value="Chromosome 5"/>
</dbReference>
<sequence length="349" mass="37192">MPSALSKAEYKVTRSSRLAAGRSTAMTKHSTTPKNRQFLAPGSRIAPLGSKAYFTAPHGRPVAVSRTLPILFSSARRADHRDLISFHGVLLFSERRSWGQLQKLCDRCRPVPLVAPHFGEKAKQVGALLNCFSSTAWRHQLGLPKPGCGAPPTAPRKPVAHKAVLSFVAVSQFSQQKQLFRQKRIIAARLDLTTVEQQKHSGAWRDVKSETILHCFKKAGFSRGSSAAEEITAEADIDAVAADGAAAVTSLGQLWEAADNASLVPSGLDYLDFALAVQDLVAMEELTNDELAASVSEKGMAADSSSLDGEGDDVGAPQPGTAGAALAAVDTLHMYLCTEPGSCDLMDNS</sequence>
<gene>
    <name evidence="2" type="ORF">HPB52_021098</name>
</gene>
<dbReference type="AlphaFoldDB" id="A0A9D4SUV2"/>
<evidence type="ECO:0000256" key="1">
    <source>
        <dbReference type="SAM" id="MobiDB-lite"/>
    </source>
</evidence>
<feature type="region of interest" description="Disordered" evidence="1">
    <location>
        <begin position="20"/>
        <end position="40"/>
    </location>
</feature>
<evidence type="ECO:0000313" key="3">
    <source>
        <dbReference type="Proteomes" id="UP000821837"/>
    </source>
</evidence>
<proteinExistence type="predicted"/>
<comment type="caution">
    <text evidence="2">The sequence shown here is derived from an EMBL/GenBank/DDBJ whole genome shotgun (WGS) entry which is preliminary data.</text>
</comment>
<accession>A0A9D4SUV2</accession>
<feature type="compositionally biased region" description="Polar residues" evidence="1">
    <location>
        <begin position="24"/>
        <end position="35"/>
    </location>
</feature>
<organism evidence="2 3">
    <name type="scientific">Rhipicephalus sanguineus</name>
    <name type="common">Brown dog tick</name>
    <name type="synonym">Ixodes sanguineus</name>
    <dbReference type="NCBI Taxonomy" id="34632"/>
    <lineage>
        <taxon>Eukaryota</taxon>
        <taxon>Metazoa</taxon>
        <taxon>Ecdysozoa</taxon>
        <taxon>Arthropoda</taxon>
        <taxon>Chelicerata</taxon>
        <taxon>Arachnida</taxon>
        <taxon>Acari</taxon>
        <taxon>Parasitiformes</taxon>
        <taxon>Ixodida</taxon>
        <taxon>Ixodoidea</taxon>
        <taxon>Ixodidae</taxon>
        <taxon>Rhipicephalinae</taxon>
        <taxon>Rhipicephalus</taxon>
        <taxon>Rhipicephalus</taxon>
    </lineage>
</organism>